<comment type="caution">
    <text evidence="1">The sequence shown here is derived from an EMBL/GenBank/DDBJ whole genome shotgun (WGS) entry which is preliminary data.</text>
</comment>
<keyword evidence="2" id="KW-1185">Reference proteome</keyword>
<sequence>MIFLLENNDLQRKDEHWKIFQRYLVNGLYYSGESYKTQSYYKEILISSRSAEFQHLSGMGHNPQEKSYNFSKIIIKQIIYVEDWDMSAMKERQISLNNTHMNFTYWDYIRAFDKVFYYNNDKHKHTWFIKSHIRLNHITKKSNQFSGMGHNPRL</sequence>
<dbReference type="AlphaFoldDB" id="A0A9J6B762"/>
<proteinExistence type="predicted"/>
<reference evidence="1 2" key="1">
    <citation type="submission" date="2020-09" db="EMBL/GenBank/DDBJ databases">
        <title>De no assembly of potato wild relative species, Solanum commersonii.</title>
        <authorList>
            <person name="Cho K."/>
        </authorList>
    </citation>
    <scope>NUCLEOTIDE SEQUENCE [LARGE SCALE GENOMIC DNA]</scope>
    <source>
        <strain evidence="1">LZ3.2</strain>
        <tissue evidence="1">Leaf</tissue>
    </source>
</reference>
<gene>
    <name evidence="1" type="ORF">H5410_004160</name>
</gene>
<protein>
    <submittedName>
        <fullName evidence="1">Uncharacterized protein</fullName>
    </submittedName>
</protein>
<evidence type="ECO:0000313" key="1">
    <source>
        <dbReference type="EMBL" id="KAG5632443.1"/>
    </source>
</evidence>
<evidence type="ECO:0000313" key="2">
    <source>
        <dbReference type="Proteomes" id="UP000824120"/>
    </source>
</evidence>
<dbReference type="PANTHER" id="PTHR48434:SF1">
    <property type="entry name" value="(RAPE) HYPOTHETICAL PROTEIN"/>
    <property type="match status" value="1"/>
</dbReference>
<accession>A0A9J6B762</accession>
<name>A0A9J6B762_SOLCO</name>
<organism evidence="1 2">
    <name type="scientific">Solanum commersonii</name>
    <name type="common">Commerson's wild potato</name>
    <name type="synonym">Commerson's nightshade</name>
    <dbReference type="NCBI Taxonomy" id="4109"/>
    <lineage>
        <taxon>Eukaryota</taxon>
        <taxon>Viridiplantae</taxon>
        <taxon>Streptophyta</taxon>
        <taxon>Embryophyta</taxon>
        <taxon>Tracheophyta</taxon>
        <taxon>Spermatophyta</taxon>
        <taxon>Magnoliopsida</taxon>
        <taxon>eudicotyledons</taxon>
        <taxon>Gunneridae</taxon>
        <taxon>Pentapetalae</taxon>
        <taxon>asterids</taxon>
        <taxon>lamiids</taxon>
        <taxon>Solanales</taxon>
        <taxon>Solanaceae</taxon>
        <taxon>Solanoideae</taxon>
        <taxon>Solaneae</taxon>
        <taxon>Solanum</taxon>
    </lineage>
</organism>
<dbReference type="PANTHER" id="PTHR48434">
    <property type="entry name" value="(RAPE) HYPOTHETICAL PROTEIN"/>
    <property type="match status" value="1"/>
</dbReference>
<dbReference type="Proteomes" id="UP000824120">
    <property type="component" value="Chromosome 1"/>
</dbReference>
<dbReference type="EMBL" id="JACXVP010000001">
    <property type="protein sequence ID" value="KAG5632443.1"/>
    <property type="molecule type" value="Genomic_DNA"/>
</dbReference>
<dbReference type="OrthoDB" id="1743486at2759"/>